<dbReference type="GO" id="GO:0046872">
    <property type="term" value="F:metal ion binding"/>
    <property type="evidence" value="ECO:0007669"/>
    <property type="project" value="UniProtKB-KW"/>
</dbReference>
<dbReference type="InterPro" id="IPR002219">
    <property type="entry name" value="PKC_DAG/PE"/>
</dbReference>
<evidence type="ECO:0000256" key="3">
    <source>
        <dbReference type="PROSITE-ProRule" id="PRU01077"/>
    </source>
</evidence>
<keyword evidence="2" id="KW-0862">Zinc</keyword>
<dbReference type="CDD" id="cd20824">
    <property type="entry name" value="C1_SpBZZ1-like"/>
    <property type="match status" value="1"/>
</dbReference>
<dbReference type="Proteomes" id="UP001139887">
    <property type="component" value="Unassembled WGS sequence"/>
</dbReference>
<sequence>MTFGSELKPNEFGAINGYVERQLDIYSGLSKLLAEKAAAEKEYGRKVLELARTFQDQLKTVYEPKEGAAIDSLALTDAEAAESGPLELLPAANEWALRLEEEGRLHVQLGSKVGGDISEELHKGLDSLSSSRKHTLEFYQKLLSERDRTYEQKDKARMQYEARSKALVASQQRQERATSEKEQEKYRQKVDRETAARNQAKNEYILQVAVANGVKNAVNHKFTPRVMDSMQKIDQHRVAMAQNLLLQMLAMQEAAEERQLAGTKRAAYIIKRVEVDVDSAQYVKRRIESGLSKWDEPPDFRVVVDVAAGEDERMALDGESQVILRNMCAHAQQEGMQAEQNARTKAHEAEQSRQQQQQQQQQQSGSEQGLEQVFEFERESTLAELEAVQHQAVQAVVEQQLGPVDLGSPHEFKSHTVAISKTCDYCNESIGGLNRKASRCTQCEYTCHAKCQIKVQPNCPGPDPEAKGGLLSLFGSKRGRKKSQAHRRSESVVSNNSMASH</sequence>
<evidence type="ECO:0000259" key="6">
    <source>
        <dbReference type="PROSITE" id="PS51741"/>
    </source>
</evidence>
<keyword evidence="3" id="KW-0175">Coiled coil</keyword>
<reference evidence="7" key="1">
    <citation type="submission" date="2022-07" db="EMBL/GenBank/DDBJ databases">
        <title>Phylogenomic reconstructions and comparative analyses of Kickxellomycotina fungi.</title>
        <authorList>
            <person name="Reynolds N.K."/>
            <person name="Stajich J.E."/>
            <person name="Barry K."/>
            <person name="Grigoriev I.V."/>
            <person name="Crous P."/>
            <person name="Smith M.E."/>
        </authorList>
    </citation>
    <scope>NUCLEOTIDE SEQUENCE</scope>
    <source>
        <strain evidence="7">NRRL 1566</strain>
    </source>
</reference>
<dbReference type="EMBL" id="JANBUW010000025">
    <property type="protein sequence ID" value="KAJ2850699.1"/>
    <property type="molecule type" value="Genomic_DNA"/>
</dbReference>
<keyword evidence="8" id="KW-1185">Reference proteome</keyword>
<dbReference type="PROSITE" id="PS00479">
    <property type="entry name" value="ZF_DAG_PE_1"/>
    <property type="match status" value="1"/>
</dbReference>
<protein>
    <submittedName>
        <fullName evidence="7">Protein BZZ1</fullName>
    </submittedName>
</protein>
<evidence type="ECO:0000259" key="5">
    <source>
        <dbReference type="PROSITE" id="PS50081"/>
    </source>
</evidence>
<dbReference type="InterPro" id="IPR031160">
    <property type="entry name" value="F_BAR_dom"/>
</dbReference>
<evidence type="ECO:0000313" key="8">
    <source>
        <dbReference type="Proteomes" id="UP001139887"/>
    </source>
</evidence>
<proteinExistence type="predicted"/>
<feature type="non-terminal residue" evidence="7">
    <location>
        <position position="501"/>
    </location>
</feature>
<name>A0A9W8M1S4_9FUNG</name>
<dbReference type="Gene3D" id="1.20.1270.60">
    <property type="entry name" value="Arfaptin homology (AH) domain/BAR domain"/>
    <property type="match status" value="1"/>
</dbReference>
<comment type="caution">
    <text evidence="7">The sequence shown here is derived from an EMBL/GenBank/DDBJ whole genome shotgun (WGS) entry which is preliminary data.</text>
</comment>
<feature type="region of interest" description="Disordered" evidence="4">
    <location>
        <begin position="165"/>
        <end position="194"/>
    </location>
</feature>
<dbReference type="Gene3D" id="3.30.60.20">
    <property type="match status" value="1"/>
</dbReference>
<organism evidence="7 8">
    <name type="scientific">Coemansia brasiliensis</name>
    <dbReference type="NCBI Taxonomy" id="2650707"/>
    <lineage>
        <taxon>Eukaryota</taxon>
        <taxon>Fungi</taxon>
        <taxon>Fungi incertae sedis</taxon>
        <taxon>Zoopagomycota</taxon>
        <taxon>Kickxellomycotina</taxon>
        <taxon>Kickxellomycetes</taxon>
        <taxon>Kickxellales</taxon>
        <taxon>Kickxellaceae</taxon>
        <taxon>Coemansia</taxon>
    </lineage>
</organism>
<feature type="compositionally biased region" description="Polar residues" evidence="4">
    <location>
        <begin position="334"/>
        <end position="343"/>
    </location>
</feature>
<gene>
    <name evidence="7" type="primary">bzz1_1</name>
    <name evidence="7" type="ORF">IWW36_001667</name>
</gene>
<accession>A0A9W8M1S4</accession>
<dbReference type="SUPFAM" id="SSF57889">
    <property type="entry name" value="Cysteine-rich domain"/>
    <property type="match status" value="1"/>
</dbReference>
<dbReference type="Pfam" id="PF00130">
    <property type="entry name" value="C1_1"/>
    <property type="match status" value="1"/>
</dbReference>
<feature type="compositionally biased region" description="Low complexity" evidence="4">
    <location>
        <begin position="352"/>
        <end position="371"/>
    </location>
</feature>
<dbReference type="InterPro" id="IPR046349">
    <property type="entry name" value="C1-like_sf"/>
</dbReference>
<feature type="domain" description="Phorbol-ester/DAG-type" evidence="5">
    <location>
        <begin position="409"/>
        <end position="459"/>
    </location>
</feature>
<evidence type="ECO:0000256" key="2">
    <source>
        <dbReference type="ARBA" id="ARBA00022833"/>
    </source>
</evidence>
<feature type="domain" description="F-BAR" evidence="6">
    <location>
        <begin position="1"/>
        <end position="278"/>
    </location>
</feature>
<dbReference type="SUPFAM" id="SSF103657">
    <property type="entry name" value="BAR/IMD domain-like"/>
    <property type="match status" value="1"/>
</dbReference>
<evidence type="ECO:0000313" key="7">
    <source>
        <dbReference type="EMBL" id="KAJ2850699.1"/>
    </source>
</evidence>
<dbReference type="PROSITE" id="PS50081">
    <property type="entry name" value="ZF_DAG_PE_2"/>
    <property type="match status" value="1"/>
</dbReference>
<dbReference type="InterPro" id="IPR027267">
    <property type="entry name" value="AH/BAR_dom_sf"/>
</dbReference>
<feature type="region of interest" description="Disordered" evidence="4">
    <location>
        <begin position="334"/>
        <end position="371"/>
    </location>
</feature>
<dbReference type="OrthoDB" id="8783038at2759"/>
<evidence type="ECO:0000256" key="1">
    <source>
        <dbReference type="ARBA" id="ARBA00022723"/>
    </source>
</evidence>
<evidence type="ECO:0000256" key="4">
    <source>
        <dbReference type="SAM" id="MobiDB-lite"/>
    </source>
</evidence>
<dbReference type="SMART" id="SM00109">
    <property type="entry name" value="C1"/>
    <property type="match status" value="1"/>
</dbReference>
<feature type="compositionally biased region" description="Basic and acidic residues" evidence="4">
    <location>
        <begin position="173"/>
        <end position="194"/>
    </location>
</feature>
<feature type="region of interest" description="Disordered" evidence="4">
    <location>
        <begin position="466"/>
        <end position="501"/>
    </location>
</feature>
<dbReference type="PROSITE" id="PS51741">
    <property type="entry name" value="F_BAR"/>
    <property type="match status" value="1"/>
</dbReference>
<dbReference type="AlphaFoldDB" id="A0A9W8M1S4"/>
<feature type="compositionally biased region" description="Polar residues" evidence="4">
    <location>
        <begin position="491"/>
        <end position="501"/>
    </location>
</feature>
<keyword evidence="1" id="KW-0479">Metal-binding</keyword>
<feature type="compositionally biased region" description="Basic residues" evidence="4">
    <location>
        <begin position="477"/>
        <end position="486"/>
    </location>
</feature>